<dbReference type="EMBL" id="LKAM01000011">
    <property type="protein sequence ID" value="KUM46613.1"/>
    <property type="molecule type" value="Genomic_DNA"/>
</dbReference>
<organism evidence="3">
    <name type="scientific">Picea glauca</name>
    <name type="common">White spruce</name>
    <name type="synonym">Pinus glauca</name>
    <dbReference type="NCBI Taxonomy" id="3330"/>
    <lineage>
        <taxon>Eukaryota</taxon>
        <taxon>Viridiplantae</taxon>
        <taxon>Streptophyta</taxon>
        <taxon>Embryophyta</taxon>
        <taxon>Tracheophyta</taxon>
        <taxon>Spermatophyta</taxon>
        <taxon>Pinopsida</taxon>
        <taxon>Pinidae</taxon>
        <taxon>Conifers I</taxon>
        <taxon>Pinales</taxon>
        <taxon>Pinaceae</taxon>
        <taxon>Picea</taxon>
    </lineage>
</organism>
<evidence type="ECO:0000313" key="3">
    <source>
        <dbReference type="EMBL" id="KUM49726.1"/>
    </source>
</evidence>
<comment type="caution">
    <text evidence="3">The sequence shown here is derived from an EMBL/GenBank/DDBJ whole genome shotgun (WGS) entry which is preliminary data.</text>
</comment>
<dbReference type="AlphaFoldDB" id="A0A101M295"/>
<gene>
    <name evidence="1" type="ORF">ABT39_MTgene1715</name>
    <name evidence="3" type="ORF">ABT39_MTgene2953</name>
    <name evidence="2" type="ORF">ABT39_MTgene6225</name>
</gene>
<dbReference type="EMBL" id="LKAM01000008">
    <property type="protein sequence ID" value="KUM47219.1"/>
    <property type="molecule type" value="Genomic_DNA"/>
</dbReference>
<evidence type="ECO:0000313" key="1">
    <source>
        <dbReference type="EMBL" id="KUM46613.1"/>
    </source>
</evidence>
<sequence length="104" mass="11910">MHAYYLRQLVQEKVVSLVYCRIDDKIAYLFRKPLTEFQYVKIWALLRIQEDTIIGGCTERILPLESPRSCADEGGCKNNRFIPSMDPFDIVSVIPSTVEGLLGN</sequence>
<keyword evidence="3" id="KW-0496">Mitochondrion</keyword>
<dbReference type="EMBL" id="LKAM01000002">
    <property type="protein sequence ID" value="KUM49726.1"/>
    <property type="molecule type" value="Genomic_DNA"/>
</dbReference>
<protein>
    <submittedName>
        <fullName evidence="3">Uncharacterized protein</fullName>
    </submittedName>
</protein>
<name>A0A101M295_PICGL</name>
<evidence type="ECO:0000313" key="2">
    <source>
        <dbReference type="EMBL" id="KUM47219.1"/>
    </source>
</evidence>
<proteinExistence type="predicted"/>
<geneLocation type="mitochondrion" evidence="3"/>
<accession>A0A101M295</accession>
<reference evidence="3" key="1">
    <citation type="journal article" date="2015" name="Genome Biol. Evol.">
        <title>Organellar Genomes of White Spruce (Picea glauca): Assembly and Annotation.</title>
        <authorList>
            <person name="Jackman S.D."/>
            <person name="Warren R.L."/>
            <person name="Gibb E.A."/>
            <person name="Vandervalk B.P."/>
            <person name="Mohamadi H."/>
            <person name="Chu J."/>
            <person name="Raymond A."/>
            <person name="Pleasance S."/>
            <person name="Coope R."/>
            <person name="Wildung M.R."/>
            <person name="Ritland C.E."/>
            <person name="Bousquet J."/>
            <person name="Jones S.J."/>
            <person name="Bohlmann J."/>
            <person name="Birol I."/>
        </authorList>
    </citation>
    <scope>NUCLEOTIDE SEQUENCE [LARGE SCALE GENOMIC DNA]</scope>
    <source>
        <tissue evidence="3">Flushing bud</tissue>
    </source>
</reference>